<organism evidence="1">
    <name type="scientific">Anopheles atroparvus</name>
    <name type="common">European mosquito</name>
    <dbReference type="NCBI Taxonomy" id="41427"/>
    <lineage>
        <taxon>Eukaryota</taxon>
        <taxon>Metazoa</taxon>
        <taxon>Ecdysozoa</taxon>
        <taxon>Arthropoda</taxon>
        <taxon>Hexapoda</taxon>
        <taxon>Insecta</taxon>
        <taxon>Pterygota</taxon>
        <taxon>Neoptera</taxon>
        <taxon>Endopterygota</taxon>
        <taxon>Diptera</taxon>
        <taxon>Nematocera</taxon>
        <taxon>Culicoidea</taxon>
        <taxon>Culicidae</taxon>
        <taxon>Anophelinae</taxon>
        <taxon>Anopheles</taxon>
    </lineage>
</organism>
<reference evidence="1" key="1">
    <citation type="submission" date="2022-08" db="UniProtKB">
        <authorList>
            <consortium name="EnsemblMetazoa"/>
        </authorList>
    </citation>
    <scope>IDENTIFICATION</scope>
    <source>
        <strain evidence="1">EBRO</strain>
    </source>
</reference>
<accession>A0A182JHT6</accession>
<dbReference type="EnsemblMetazoa" id="AATE018363-RA">
    <property type="protein sequence ID" value="AATE018363-PA.1"/>
    <property type="gene ID" value="AATE018363"/>
</dbReference>
<name>A0A182JHT6_ANOAO</name>
<sequence length="267" mass="28708">MATWGGIYASMFMLQHGAHTWLYTTLVPIGSQPSVTVLGQCRVVVRLATRTAAGLGVLLHTLVGLFLVLPFVVPGAVLQVDQIHVDPVPIAVDPGLDADAPHQAVHVLVLVQLVLAEAQQVLHGDALHLHAPRGHMQQLQIVQRHEHLVPVQVTVVVVEADERLERQLGRLLHARAANAAGHSVQAGQRTINVLRVTDGRREVAAQQVHPQPGVVAPEAATQADAPQETLGFGVVPQQPLAQGAQFRGGNRQQLGTLQHQLVERPLQ</sequence>
<protein>
    <submittedName>
        <fullName evidence="1">Uncharacterized protein</fullName>
    </submittedName>
</protein>
<evidence type="ECO:0000313" key="1">
    <source>
        <dbReference type="EnsemblMetazoa" id="AATE018363-PA.1"/>
    </source>
</evidence>
<dbReference type="VEuPathDB" id="VectorBase:AATE018363"/>
<dbReference type="AlphaFoldDB" id="A0A182JHT6"/>
<proteinExistence type="predicted"/>